<sequence length="179" mass="20177">MVLEYKKLSQSFEEVKDKRESCATSTVLVSYKDIQAALSKLKTENENFRSRSEEMLCENQRLAGIISSWTKSSASRQKLNGATKPSGDRTGLDYNSDEGNTTETSNTPRLERTKFKIMNFVRSSKGQLAAAKSSKNKIAAQPPIWQGRFCVLGYNAPEKSRYSCLNKRIAQMRSKSKSR</sequence>
<accession>A0A2Z7ABF1</accession>
<organism evidence="3 4">
    <name type="scientific">Dorcoceras hygrometricum</name>
    <dbReference type="NCBI Taxonomy" id="472368"/>
    <lineage>
        <taxon>Eukaryota</taxon>
        <taxon>Viridiplantae</taxon>
        <taxon>Streptophyta</taxon>
        <taxon>Embryophyta</taxon>
        <taxon>Tracheophyta</taxon>
        <taxon>Spermatophyta</taxon>
        <taxon>Magnoliopsida</taxon>
        <taxon>eudicotyledons</taxon>
        <taxon>Gunneridae</taxon>
        <taxon>Pentapetalae</taxon>
        <taxon>asterids</taxon>
        <taxon>lamiids</taxon>
        <taxon>Lamiales</taxon>
        <taxon>Gesneriaceae</taxon>
        <taxon>Didymocarpoideae</taxon>
        <taxon>Trichosporeae</taxon>
        <taxon>Loxocarpinae</taxon>
        <taxon>Dorcoceras</taxon>
    </lineage>
</organism>
<name>A0A2Z7ABF1_9LAMI</name>
<dbReference type="AlphaFoldDB" id="A0A2Z7ABF1"/>
<proteinExistence type="predicted"/>
<evidence type="ECO:0000313" key="4">
    <source>
        <dbReference type="Proteomes" id="UP000250235"/>
    </source>
</evidence>
<evidence type="ECO:0000313" key="3">
    <source>
        <dbReference type="EMBL" id="KZV16275.1"/>
    </source>
</evidence>
<evidence type="ECO:0008006" key="5">
    <source>
        <dbReference type="Google" id="ProtNLM"/>
    </source>
</evidence>
<feature type="coiled-coil region" evidence="1">
    <location>
        <begin position="31"/>
        <end position="58"/>
    </location>
</feature>
<keyword evidence="4" id="KW-1185">Reference proteome</keyword>
<dbReference type="EMBL" id="KV019121">
    <property type="protein sequence ID" value="KZV16275.1"/>
    <property type="molecule type" value="Genomic_DNA"/>
</dbReference>
<protein>
    <recommendedName>
        <fullName evidence="5">Spindle pole body component 110-like</fullName>
    </recommendedName>
</protein>
<gene>
    <name evidence="3" type="ORF">F511_39633</name>
</gene>
<dbReference type="Proteomes" id="UP000250235">
    <property type="component" value="Unassembled WGS sequence"/>
</dbReference>
<feature type="region of interest" description="Disordered" evidence="2">
    <location>
        <begin position="76"/>
        <end position="107"/>
    </location>
</feature>
<reference evidence="3 4" key="1">
    <citation type="journal article" date="2015" name="Proc. Natl. Acad. Sci. U.S.A.">
        <title>The resurrection genome of Boea hygrometrica: A blueprint for survival of dehydration.</title>
        <authorList>
            <person name="Xiao L."/>
            <person name="Yang G."/>
            <person name="Zhang L."/>
            <person name="Yang X."/>
            <person name="Zhao S."/>
            <person name="Ji Z."/>
            <person name="Zhou Q."/>
            <person name="Hu M."/>
            <person name="Wang Y."/>
            <person name="Chen M."/>
            <person name="Xu Y."/>
            <person name="Jin H."/>
            <person name="Xiao X."/>
            <person name="Hu G."/>
            <person name="Bao F."/>
            <person name="Hu Y."/>
            <person name="Wan P."/>
            <person name="Li L."/>
            <person name="Deng X."/>
            <person name="Kuang T."/>
            <person name="Xiang C."/>
            <person name="Zhu J.K."/>
            <person name="Oliver M.J."/>
            <person name="He Y."/>
        </authorList>
    </citation>
    <scope>NUCLEOTIDE SEQUENCE [LARGE SCALE GENOMIC DNA]</scope>
    <source>
        <strain evidence="4">cv. XS01</strain>
    </source>
</reference>
<evidence type="ECO:0000256" key="1">
    <source>
        <dbReference type="SAM" id="Coils"/>
    </source>
</evidence>
<evidence type="ECO:0000256" key="2">
    <source>
        <dbReference type="SAM" id="MobiDB-lite"/>
    </source>
</evidence>
<feature type="compositionally biased region" description="Polar residues" evidence="2">
    <location>
        <begin position="97"/>
        <end position="107"/>
    </location>
</feature>
<keyword evidence="1" id="KW-0175">Coiled coil</keyword>